<evidence type="ECO:0000313" key="3">
    <source>
        <dbReference type="Proteomes" id="UP000034086"/>
    </source>
</evidence>
<evidence type="ECO:0000313" key="2">
    <source>
        <dbReference type="EMBL" id="KKU01456.1"/>
    </source>
</evidence>
<name>A0A0G1LZS7_9BACT</name>
<proteinExistence type="predicted"/>
<dbReference type="AlphaFoldDB" id="A0A0G1LZS7"/>
<accession>A0A0G1LZS7</accession>
<dbReference type="Proteomes" id="UP000034086">
    <property type="component" value="Unassembled WGS sequence"/>
</dbReference>
<evidence type="ECO:0000256" key="1">
    <source>
        <dbReference type="SAM" id="MobiDB-lite"/>
    </source>
</evidence>
<organism evidence="2 3">
    <name type="scientific">Candidatus Woesebacteria bacterium GW2011_GWE1_45_18</name>
    <dbReference type="NCBI Taxonomy" id="1618598"/>
    <lineage>
        <taxon>Bacteria</taxon>
        <taxon>Candidatus Woeseibacteriota</taxon>
    </lineage>
</organism>
<feature type="compositionally biased region" description="Basic and acidic residues" evidence="1">
    <location>
        <begin position="25"/>
        <end position="55"/>
    </location>
</feature>
<protein>
    <submittedName>
        <fullName evidence="2">Uncharacterized protein</fullName>
    </submittedName>
</protein>
<dbReference type="EMBL" id="LCKQ01000040">
    <property type="protein sequence ID" value="KKU01456.1"/>
    <property type="molecule type" value="Genomic_DNA"/>
</dbReference>
<reference evidence="2 3" key="1">
    <citation type="journal article" date="2015" name="Nature">
        <title>rRNA introns, odd ribosomes, and small enigmatic genomes across a large radiation of phyla.</title>
        <authorList>
            <person name="Brown C.T."/>
            <person name="Hug L.A."/>
            <person name="Thomas B.C."/>
            <person name="Sharon I."/>
            <person name="Castelle C.J."/>
            <person name="Singh A."/>
            <person name="Wilkins M.J."/>
            <person name="Williams K.H."/>
            <person name="Banfield J.F."/>
        </authorList>
    </citation>
    <scope>NUCLEOTIDE SEQUENCE [LARGE SCALE GENOMIC DNA]</scope>
</reference>
<feature type="region of interest" description="Disordered" evidence="1">
    <location>
        <begin position="24"/>
        <end position="55"/>
    </location>
</feature>
<comment type="caution">
    <text evidence="2">The sequence shown here is derived from an EMBL/GenBank/DDBJ whole genome shotgun (WGS) entry which is preliminary data.</text>
</comment>
<gene>
    <name evidence="2" type="ORF">UX03_C0040G0002</name>
</gene>
<sequence>MAEKPESQERALDPFDSLVAGIKITQERQRTEGKRTLPTPEIDKYIQKKQEEVRK</sequence>